<sequence>MASSSGNVPHQLPPHRLEPRIRPWLGGLLWLATNAIVVIFGQFLFPRALMADPAQDRTTSNVLIGCVAFVLLAVLHAWYWRRVVRHLRAESQVRRQPGLAPQFVVSRPTYNPIPVGVGITVLIMALLIVLYAVPALGSAQSVDAPLLSLVYAAVAMAPFGIALTAVGVVRRP</sequence>
<feature type="transmembrane region" description="Helical" evidence="1">
    <location>
        <begin position="60"/>
        <end position="80"/>
    </location>
</feature>
<evidence type="ECO:0000313" key="3">
    <source>
        <dbReference type="Proteomes" id="UP001596524"/>
    </source>
</evidence>
<dbReference type="RefSeq" id="WP_255890062.1">
    <property type="nucleotide sequence ID" value="NZ_JAFMZM010000003.1"/>
</dbReference>
<feature type="transmembrane region" description="Helical" evidence="1">
    <location>
        <begin position="149"/>
        <end position="169"/>
    </location>
</feature>
<evidence type="ECO:0000313" key="2">
    <source>
        <dbReference type="EMBL" id="MFC7360344.1"/>
    </source>
</evidence>
<keyword evidence="1" id="KW-1133">Transmembrane helix</keyword>
<feature type="transmembrane region" description="Helical" evidence="1">
    <location>
        <begin position="24"/>
        <end position="45"/>
    </location>
</feature>
<keyword evidence="1" id="KW-0812">Transmembrane</keyword>
<dbReference type="Proteomes" id="UP001596524">
    <property type="component" value="Unassembled WGS sequence"/>
</dbReference>
<evidence type="ECO:0000256" key="1">
    <source>
        <dbReference type="SAM" id="Phobius"/>
    </source>
</evidence>
<accession>A0ABW2MZA7</accession>
<reference evidence="3" key="1">
    <citation type="journal article" date="2019" name="Int. J. Syst. Evol. Microbiol.">
        <title>The Global Catalogue of Microorganisms (GCM) 10K type strain sequencing project: providing services to taxonomists for standard genome sequencing and annotation.</title>
        <authorList>
            <consortium name="The Broad Institute Genomics Platform"/>
            <consortium name="The Broad Institute Genome Sequencing Center for Infectious Disease"/>
            <person name="Wu L."/>
            <person name="Ma J."/>
        </authorList>
    </citation>
    <scope>NUCLEOTIDE SEQUENCE [LARGE SCALE GENOMIC DNA]</scope>
    <source>
        <strain evidence="3">FCH27</strain>
    </source>
</reference>
<name>A0ABW2MZA7_9ACTN</name>
<keyword evidence="1" id="KW-0472">Membrane</keyword>
<keyword evidence="3" id="KW-1185">Reference proteome</keyword>
<comment type="caution">
    <text evidence="2">The sequence shown here is derived from an EMBL/GenBank/DDBJ whole genome shotgun (WGS) entry which is preliminary data.</text>
</comment>
<feature type="transmembrane region" description="Helical" evidence="1">
    <location>
        <begin position="115"/>
        <end position="137"/>
    </location>
</feature>
<gene>
    <name evidence="2" type="ORF">ACFQO6_08690</name>
</gene>
<proteinExistence type="predicted"/>
<protein>
    <recommendedName>
        <fullName evidence="4">DUF4328 domain-containing protein</fullName>
    </recommendedName>
</protein>
<organism evidence="2 3">
    <name type="scientific">Nocardioides astragali</name>
    <dbReference type="NCBI Taxonomy" id="1776736"/>
    <lineage>
        <taxon>Bacteria</taxon>
        <taxon>Bacillati</taxon>
        <taxon>Actinomycetota</taxon>
        <taxon>Actinomycetes</taxon>
        <taxon>Propionibacteriales</taxon>
        <taxon>Nocardioidaceae</taxon>
        <taxon>Nocardioides</taxon>
    </lineage>
</organism>
<evidence type="ECO:0008006" key="4">
    <source>
        <dbReference type="Google" id="ProtNLM"/>
    </source>
</evidence>
<dbReference type="EMBL" id="JBHTCH010000010">
    <property type="protein sequence ID" value="MFC7360344.1"/>
    <property type="molecule type" value="Genomic_DNA"/>
</dbReference>